<dbReference type="EMBL" id="BAAAYN010000006">
    <property type="protein sequence ID" value="GAA3383897.1"/>
    <property type="molecule type" value="Genomic_DNA"/>
</dbReference>
<gene>
    <name evidence="2" type="ORF">GCM10020369_11570</name>
</gene>
<evidence type="ECO:0000256" key="1">
    <source>
        <dbReference type="SAM" id="MobiDB-lite"/>
    </source>
</evidence>
<sequence>MSATNSSLRLPRQTRGIHRGPGSTAAAAGGVQAAGLVADLGQTFDDWTGTFIPPGVLDTIGGWLGSIFK</sequence>
<evidence type="ECO:0000313" key="2">
    <source>
        <dbReference type="EMBL" id="GAA3383897.1"/>
    </source>
</evidence>
<keyword evidence="3" id="KW-1185">Reference proteome</keyword>
<organism evidence="2 3">
    <name type="scientific">Cryptosporangium minutisporangium</name>
    <dbReference type="NCBI Taxonomy" id="113569"/>
    <lineage>
        <taxon>Bacteria</taxon>
        <taxon>Bacillati</taxon>
        <taxon>Actinomycetota</taxon>
        <taxon>Actinomycetes</taxon>
        <taxon>Cryptosporangiales</taxon>
        <taxon>Cryptosporangiaceae</taxon>
        <taxon>Cryptosporangium</taxon>
    </lineage>
</organism>
<feature type="region of interest" description="Disordered" evidence="1">
    <location>
        <begin position="1"/>
        <end position="26"/>
    </location>
</feature>
<proteinExistence type="predicted"/>
<dbReference type="Proteomes" id="UP001501676">
    <property type="component" value="Unassembled WGS sequence"/>
</dbReference>
<comment type="caution">
    <text evidence="2">The sequence shown here is derived from an EMBL/GenBank/DDBJ whole genome shotgun (WGS) entry which is preliminary data.</text>
</comment>
<accession>A0ABP6SSH2</accession>
<reference evidence="3" key="1">
    <citation type="journal article" date="2019" name="Int. J. Syst. Evol. Microbiol.">
        <title>The Global Catalogue of Microorganisms (GCM) 10K type strain sequencing project: providing services to taxonomists for standard genome sequencing and annotation.</title>
        <authorList>
            <consortium name="The Broad Institute Genomics Platform"/>
            <consortium name="The Broad Institute Genome Sequencing Center for Infectious Disease"/>
            <person name="Wu L."/>
            <person name="Ma J."/>
        </authorList>
    </citation>
    <scope>NUCLEOTIDE SEQUENCE [LARGE SCALE GENOMIC DNA]</scope>
    <source>
        <strain evidence="3">JCM 9458</strain>
    </source>
</reference>
<name>A0ABP6SSH2_9ACTN</name>
<evidence type="ECO:0000313" key="3">
    <source>
        <dbReference type="Proteomes" id="UP001501676"/>
    </source>
</evidence>
<protein>
    <submittedName>
        <fullName evidence="2">Uncharacterized protein</fullName>
    </submittedName>
</protein>
<dbReference type="RefSeq" id="WP_345726910.1">
    <property type="nucleotide sequence ID" value="NZ_BAAAYN010000006.1"/>
</dbReference>